<dbReference type="PANTHER" id="PTHR22879:SF14">
    <property type="entry name" value="NUT FAMILY MEMBER 2A-RELATED"/>
    <property type="match status" value="1"/>
</dbReference>
<feature type="region of interest" description="Disordered" evidence="2">
    <location>
        <begin position="235"/>
        <end position="291"/>
    </location>
</feature>
<evidence type="ECO:0000313" key="4">
    <source>
        <dbReference type="Ensembl" id="ENSCWAP00000016724.1"/>
    </source>
</evidence>
<dbReference type="Proteomes" id="UP000694540">
    <property type="component" value="Unplaced"/>
</dbReference>
<dbReference type="Pfam" id="PF12881">
    <property type="entry name" value="NUT"/>
    <property type="match status" value="1"/>
</dbReference>
<dbReference type="PANTHER" id="PTHR22879">
    <property type="entry name" value="NUT FAMILY MEMBER 1"/>
    <property type="match status" value="1"/>
</dbReference>
<name>A0A8C3WRS0_9CETA</name>
<organism evidence="4 5">
    <name type="scientific">Catagonus wagneri</name>
    <name type="common">Chacoan peccary</name>
    <dbReference type="NCBI Taxonomy" id="51154"/>
    <lineage>
        <taxon>Eukaryota</taxon>
        <taxon>Metazoa</taxon>
        <taxon>Chordata</taxon>
        <taxon>Craniata</taxon>
        <taxon>Vertebrata</taxon>
        <taxon>Euteleostomi</taxon>
        <taxon>Mammalia</taxon>
        <taxon>Eutheria</taxon>
        <taxon>Laurasiatheria</taxon>
        <taxon>Artiodactyla</taxon>
        <taxon>Suina</taxon>
        <taxon>Tayassuidae</taxon>
        <taxon>Catagonus</taxon>
    </lineage>
</organism>
<dbReference type="InterPro" id="IPR024309">
    <property type="entry name" value="NUT_N"/>
</dbReference>
<proteinExistence type="inferred from homology"/>
<reference evidence="4" key="2">
    <citation type="submission" date="2025-09" db="UniProtKB">
        <authorList>
            <consortium name="Ensembl"/>
        </authorList>
    </citation>
    <scope>IDENTIFICATION</scope>
</reference>
<dbReference type="InterPro" id="IPR024310">
    <property type="entry name" value="NUT"/>
</dbReference>
<feature type="region of interest" description="Disordered" evidence="2">
    <location>
        <begin position="650"/>
        <end position="672"/>
    </location>
</feature>
<feature type="compositionally biased region" description="Pro residues" evidence="2">
    <location>
        <begin position="658"/>
        <end position="667"/>
    </location>
</feature>
<keyword evidence="5" id="KW-1185">Reference proteome</keyword>
<evidence type="ECO:0000256" key="1">
    <source>
        <dbReference type="ARBA" id="ARBA00010586"/>
    </source>
</evidence>
<dbReference type="GeneTree" id="ENSGT00410000025793"/>
<feature type="region of interest" description="Disordered" evidence="2">
    <location>
        <begin position="390"/>
        <end position="455"/>
    </location>
</feature>
<feature type="compositionally biased region" description="Basic residues" evidence="2">
    <location>
        <begin position="439"/>
        <end position="451"/>
    </location>
</feature>
<dbReference type="AlphaFoldDB" id="A0A8C3WRS0"/>
<accession>A0A8C3WRS0</accession>
<protein>
    <recommendedName>
        <fullName evidence="3">Nuclear Testis protein N-terminal domain-containing protein</fullName>
    </recommendedName>
</protein>
<evidence type="ECO:0000259" key="3">
    <source>
        <dbReference type="Pfam" id="PF12881"/>
    </source>
</evidence>
<feature type="region of interest" description="Disordered" evidence="2">
    <location>
        <begin position="573"/>
        <end position="612"/>
    </location>
</feature>
<feature type="domain" description="Nuclear Testis protein N-terminal" evidence="3">
    <location>
        <begin position="103"/>
        <end position="811"/>
    </location>
</feature>
<comment type="similarity">
    <text evidence="1">Belongs to the NUT family.</text>
</comment>
<evidence type="ECO:0000256" key="2">
    <source>
        <dbReference type="SAM" id="MobiDB-lite"/>
    </source>
</evidence>
<evidence type="ECO:0000313" key="5">
    <source>
        <dbReference type="Proteomes" id="UP000694540"/>
    </source>
</evidence>
<reference evidence="4" key="1">
    <citation type="submission" date="2025-08" db="UniProtKB">
        <authorList>
            <consortium name="Ensembl"/>
        </authorList>
    </citation>
    <scope>IDENTIFICATION</scope>
</reference>
<sequence>MSSQLEDLGHPGRARCQGAPREALGFSAADLSSSQETGAANLVHGGKVTTGEMLNLRSEHENPSETCAHRTASSLLSKSPTCLPHSSLSFLSTASPLLGTDVFINPGASLSSFTAMSFSPPTPGPQQWPPWEQHLPPPTTPSLPPGSTLLLPANLRTPLVANAGHGPTATGACNITVQARSEVRPALPYQTQPFGLTQGLPQLSGSAVCPAPLFIATPAVQSVVSTPAVAATQAGMGGRATGLPPQAAPPAAQMTPILPPVTSGPWPHSTARAGSLHASKNVAPQDKSSAGKSVYENFRRWQRFKSLAQRHLPQSPDAEALSCFLIPVLRSLARLKPTMTLEEGLRQAMQEWQHTSNFDKMAFYEMAAKFMEFEEEDKMLMQNLQCMKGTQGLPPPAPKVAPRGPAAPNVGSRPVTHLPTGGKACAPRKPGSRAQPTRPKPRRSRRPHKTKAPREIPPEAVTEYVDIMEALLGPGPSATGDSAMECGDEGNELLREEDGSFPDPDLLSYIDKLCSQEDFVTKVEAVIHPRFLAELLSPKPELDLSALAEELEQEEGLTPEELVQKRLLASKEEEGVWRPRNHRAPRLDSKTSESATSQDAQRNDQGPQPRVRDEACTAEIDFEALQSHSQTESDLFRLKGSVASPGSQAFPLSWAGQPSPPWGPRLPGPGSGPRATRLLREASALREAGAVGKGSSEDEEELPSLAFLLDPQHNLLHWGLPQSPVSVSGGRSAQQAPRAPFHRRTGLSSGPPAAAKSRKRALCGSLDGVEKTPVPRADLGVSGRPSLALGLVHSSQPKKRRGCSLTMRQRSRKLCPYSQAFSSLCRPPAQDTPDEWRIIPACHLATSREQRETP</sequence>
<dbReference type="Ensembl" id="ENSCWAT00000018144.1">
    <property type="protein sequence ID" value="ENSCWAP00000016724.1"/>
    <property type="gene ID" value="ENSCWAG00000012812.1"/>
</dbReference>
<feature type="compositionally biased region" description="Polar residues" evidence="2">
    <location>
        <begin position="726"/>
        <end position="735"/>
    </location>
</feature>
<feature type="region of interest" description="Disordered" evidence="2">
    <location>
        <begin position="726"/>
        <end position="758"/>
    </location>
</feature>
<feature type="compositionally biased region" description="Polar residues" evidence="2">
    <location>
        <begin position="592"/>
        <end position="606"/>
    </location>
</feature>